<evidence type="ECO:0000313" key="3">
    <source>
        <dbReference type="EMBL" id="TLD40998.1"/>
    </source>
</evidence>
<feature type="coiled-coil region" evidence="1">
    <location>
        <begin position="58"/>
        <end position="301"/>
    </location>
</feature>
<dbReference type="Gene3D" id="3.40.50.300">
    <property type="entry name" value="P-loop containing nucleotide triphosphate hydrolases"/>
    <property type="match status" value="1"/>
</dbReference>
<dbReference type="PANTHER" id="PTHR23159:SF31">
    <property type="entry name" value="CENTROSOME-ASSOCIATED PROTEIN CEP250 ISOFORM X1"/>
    <property type="match status" value="1"/>
</dbReference>
<dbReference type="Gene3D" id="1.10.287.1490">
    <property type="match status" value="1"/>
</dbReference>
<feature type="transmembrane region" description="Helical" evidence="2">
    <location>
        <begin position="29"/>
        <end position="51"/>
    </location>
</feature>
<evidence type="ECO:0000256" key="1">
    <source>
        <dbReference type="SAM" id="Coils"/>
    </source>
</evidence>
<organism evidence="3 4">
    <name type="scientific">Candidatus Jettenia ecosi</name>
    <dbReference type="NCBI Taxonomy" id="2494326"/>
    <lineage>
        <taxon>Bacteria</taxon>
        <taxon>Pseudomonadati</taxon>
        <taxon>Planctomycetota</taxon>
        <taxon>Candidatus Brocadiia</taxon>
        <taxon>Candidatus Brocadiales</taxon>
        <taxon>Candidatus Brocadiaceae</taxon>
        <taxon>Candidatus Jettenia</taxon>
    </lineage>
</organism>
<name>A0A533Q8J2_9BACT</name>
<dbReference type="InterPro" id="IPR027417">
    <property type="entry name" value="P-loop_NTPase"/>
</dbReference>
<evidence type="ECO:0000313" key="4">
    <source>
        <dbReference type="Proteomes" id="UP000319783"/>
    </source>
</evidence>
<keyword evidence="1" id="KW-0175">Coiled coil</keyword>
<dbReference type="AlphaFoldDB" id="A0A533Q8J2"/>
<protein>
    <submittedName>
        <fullName evidence="3">5-methylcytosine-specific restriction related enzyme</fullName>
    </submittedName>
</protein>
<dbReference type="PANTHER" id="PTHR23159">
    <property type="entry name" value="CENTROSOMAL PROTEIN 2"/>
    <property type="match status" value="1"/>
</dbReference>
<dbReference type="Proteomes" id="UP000319783">
    <property type="component" value="Unassembled WGS sequence"/>
</dbReference>
<gene>
    <name evidence="3" type="ORF">JETT_2726</name>
</gene>
<keyword evidence="2" id="KW-1133">Transmembrane helix</keyword>
<accession>A0A533Q8J2</accession>
<evidence type="ECO:0000256" key="2">
    <source>
        <dbReference type="SAM" id="Phobius"/>
    </source>
</evidence>
<reference evidence="3 4" key="1">
    <citation type="submission" date="2019-04" db="EMBL/GenBank/DDBJ databases">
        <title>Genome of a novel bacterium Candidatus Jettenia ecosi reconstructed from metagenome of an anammox bioreactor.</title>
        <authorList>
            <person name="Mardanov A.V."/>
            <person name="Beletsky A.V."/>
            <person name="Ravin N.V."/>
            <person name="Botchkova E.A."/>
            <person name="Litti Y.V."/>
            <person name="Nozhevnikova A.N."/>
        </authorList>
    </citation>
    <scope>NUCLEOTIDE SEQUENCE [LARGE SCALE GENOMIC DNA]</scope>
    <source>
        <strain evidence="3">J2</strain>
    </source>
</reference>
<keyword evidence="2" id="KW-0472">Membrane</keyword>
<dbReference type="EMBL" id="SULG01000067">
    <property type="protein sequence ID" value="TLD40998.1"/>
    <property type="molecule type" value="Genomic_DNA"/>
</dbReference>
<sequence>MSFQMFKLNLPMLENTAKSIEIPFLPTSLWGLTTGLSLILVLLACGMYAWYQKRLKAILDGAEDVANLAAKKERLEAEINQCQDWLKNNREELLRLDAERKQQEELRQVLTNLLTNVAQEQQKVDDLSKESTNLQSVISTLAQDRDRITNEIANGKGLFDQIQNDIIKAKVEIENTQCQLGAIVQRSQEENRKLNTLEQKVKELSSEKIRLENEIERYQNRLDNMIKELQRLDAERKQQELLRQELESLQLKITCLQQELKNILMSVSQHEIKYQELIVEVNVKQAQLEEIKGEIKRSNEELEGIKRPVGIGVGTGDKGSYDDLFKIKPECFMAEVFPSGKYENRTEIQSLSEMLQSLKNQRLSFPKRTVYAFHTSLKINDISPITVLAGISGTGKTLLPVKYAEAMGMHNMVVSVQPRWDSPHDLFGFYNYMEHKYKGTDLARALIRMDPYNFREQIKDEERMADRILLVLLDEMNLARIEYYFSEFLSKLELRRAIKNAGADNRSIAEFVLETGPLYNTGKEKSNGKGEFRLWVGRNVIFVGTMNEDESTQTLSDKVLDRANVLRFGKPSNDRTGIQNELTMVESQNKFLPYNLWEEWIKKPPPKDSWISDINERINRVNDALEKVGRPFGHRVQQAMREYVANYPGVDDGHTHKIAFADQIEQKVIPKLRGIDIMGSHLNETLDIIHRLIDELGDEELSKVFSESKKDRSMGTFVWRGVTREVQGNE</sequence>
<proteinExistence type="predicted"/>
<dbReference type="SUPFAM" id="SSF52540">
    <property type="entry name" value="P-loop containing nucleoside triphosphate hydrolases"/>
    <property type="match status" value="1"/>
</dbReference>
<keyword evidence="2" id="KW-0812">Transmembrane</keyword>
<comment type="caution">
    <text evidence="3">The sequence shown here is derived from an EMBL/GenBank/DDBJ whole genome shotgun (WGS) entry which is preliminary data.</text>
</comment>